<dbReference type="AlphaFoldDB" id="A0A0K1PIL8"/>
<gene>
    <name evidence="3" type="ORF">AKJ08_3346</name>
</gene>
<evidence type="ECO:0000259" key="2">
    <source>
        <dbReference type="Pfam" id="PF01510"/>
    </source>
</evidence>
<dbReference type="GO" id="GO:0009253">
    <property type="term" value="P:peptidoglycan catabolic process"/>
    <property type="evidence" value="ECO:0007669"/>
    <property type="project" value="InterPro"/>
</dbReference>
<dbReference type="EMBL" id="CP012332">
    <property type="protein sequence ID" value="AKU92959.1"/>
    <property type="molecule type" value="Genomic_DNA"/>
</dbReference>
<dbReference type="Gene3D" id="3.40.80.10">
    <property type="entry name" value="Peptidoglycan recognition protein-like"/>
    <property type="match status" value="1"/>
</dbReference>
<dbReference type="InterPro" id="IPR036505">
    <property type="entry name" value="Amidase/PGRP_sf"/>
</dbReference>
<feature type="region of interest" description="Disordered" evidence="1">
    <location>
        <begin position="1"/>
        <end position="28"/>
    </location>
</feature>
<feature type="compositionally biased region" description="Basic and acidic residues" evidence="1">
    <location>
        <begin position="18"/>
        <end position="27"/>
    </location>
</feature>
<dbReference type="SUPFAM" id="SSF55846">
    <property type="entry name" value="N-acetylmuramoyl-L-alanine amidase-like"/>
    <property type="match status" value="1"/>
</dbReference>
<dbReference type="STRING" id="1391653.AKJ08_3346"/>
<dbReference type="Proteomes" id="UP000055590">
    <property type="component" value="Chromosome"/>
</dbReference>
<evidence type="ECO:0000256" key="1">
    <source>
        <dbReference type="SAM" id="MobiDB-lite"/>
    </source>
</evidence>
<evidence type="ECO:0000313" key="3">
    <source>
        <dbReference type="EMBL" id="AKU92959.1"/>
    </source>
</evidence>
<evidence type="ECO:0000313" key="4">
    <source>
        <dbReference type="Proteomes" id="UP000055590"/>
    </source>
</evidence>
<dbReference type="GO" id="GO:0008745">
    <property type="term" value="F:N-acetylmuramoyl-L-alanine amidase activity"/>
    <property type="evidence" value="ECO:0007669"/>
    <property type="project" value="InterPro"/>
</dbReference>
<feature type="compositionally biased region" description="Polar residues" evidence="1">
    <location>
        <begin position="1"/>
        <end position="17"/>
    </location>
</feature>
<proteinExistence type="predicted"/>
<accession>A0A0K1PIL8</accession>
<name>A0A0K1PIL8_9BACT</name>
<dbReference type="KEGG" id="vin:AKJ08_3346"/>
<dbReference type="Pfam" id="PF01510">
    <property type="entry name" value="Amidase_2"/>
    <property type="match status" value="1"/>
</dbReference>
<organism evidence="3 4">
    <name type="scientific">Vulgatibacter incomptus</name>
    <dbReference type="NCBI Taxonomy" id="1391653"/>
    <lineage>
        <taxon>Bacteria</taxon>
        <taxon>Pseudomonadati</taxon>
        <taxon>Myxococcota</taxon>
        <taxon>Myxococcia</taxon>
        <taxon>Myxococcales</taxon>
        <taxon>Cystobacterineae</taxon>
        <taxon>Vulgatibacteraceae</taxon>
        <taxon>Vulgatibacter</taxon>
    </lineage>
</organism>
<dbReference type="CDD" id="cd06583">
    <property type="entry name" value="PGRP"/>
    <property type="match status" value="1"/>
</dbReference>
<protein>
    <submittedName>
        <fullName evidence="3">N-acetylmuramoyl-L-alanine amidase</fullName>
    </submittedName>
</protein>
<keyword evidence="4" id="KW-1185">Reference proteome</keyword>
<dbReference type="InterPro" id="IPR002502">
    <property type="entry name" value="Amidase_domain"/>
</dbReference>
<reference evidence="3 4" key="1">
    <citation type="submission" date="2015-08" db="EMBL/GenBank/DDBJ databases">
        <authorList>
            <person name="Babu N.S."/>
            <person name="Beckwith C.J."/>
            <person name="Beseler K.G."/>
            <person name="Brison A."/>
            <person name="Carone J.V."/>
            <person name="Caskin T.P."/>
            <person name="Diamond M."/>
            <person name="Durham M.E."/>
            <person name="Foxe J.M."/>
            <person name="Go M."/>
            <person name="Henderson B.A."/>
            <person name="Jones I.B."/>
            <person name="McGettigan J.A."/>
            <person name="Micheletti S.J."/>
            <person name="Nasrallah M.E."/>
            <person name="Ortiz D."/>
            <person name="Piller C.R."/>
            <person name="Privatt S.R."/>
            <person name="Schneider S.L."/>
            <person name="Sharp S."/>
            <person name="Smith T.C."/>
            <person name="Stanton J.D."/>
            <person name="Ullery H.E."/>
            <person name="Wilson R.J."/>
            <person name="Serrano M.G."/>
            <person name="Buck G."/>
            <person name="Lee V."/>
            <person name="Wang Y."/>
            <person name="Carvalho R."/>
            <person name="Voegtly L."/>
            <person name="Shi R."/>
            <person name="Duckworth R."/>
            <person name="Johnson A."/>
            <person name="Loviza R."/>
            <person name="Walstead R."/>
            <person name="Shah Z."/>
            <person name="Kiflezghi M."/>
            <person name="Wade K."/>
            <person name="Ball S.L."/>
            <person name="Bradley K.W."/>
            <person name="Asai D.J."/>
            <person name="Bowman C.A."/>
            <person name="Russell D.A."/>
            <person name="Pope W.H."/>
            <person name="Jacobs-Sera D."/>
            <person name="Hendrix R.W."/>
            <person name="Hatfull G.F."/>
        </authorList>
    </citation>
    <scope>NUCLEOTIDE SEQUENCE [LARGE SCALE GENOMIC DNA]</scope>
    <source>
        <strain evidence="3 4">DSM 27710</strain>
    </source>
</reference>
<feature type="domain" description="N-acetylmuramoyl-L-alanine amidase" evidence="2">
    <location>
        <begin position="35"/>
        <end position="176"/>
    </location>
</feature>
<sequence>MTSNQGTRIDLSKGSSMKSERGSDDLRLSNGRNCPEFLIVHESDSSWGTVEDIDEWHRARGFRSIGYHYVIGNAYPTAASWRKHEPVVRLDGKLRTGRSLGDPDDVDMQIGAHCLGFNTRSIGVCLIGKHGCYSEAQVETLYDFLEGKCRQYSIPPERILGHCETESGRREGKACPSLDMETTRKIIRSRLMGRK</sequence>